<evidence type="ECO:0000313" key="1">
    <source>
        <dbReference type="EMBL" id="QXN83719.1"/>
    </source>
</evidence>
<dbReference type="EMBL" id="CP078142">
    <property type="protein sequence ID" value="QXN83719.1"/>
    <property type="molecule type" value="Genomic_DNA"/>
</dbReference>
<sequence>MREYGYSGFEIGWSYRENTKSKTHDSDPEKLIIAIDADIFGLWKLNYSDFSRQQVQNCLTLTPYPEGAISGEIKAIIEYGYDNAYKPVKKNLRLTTRDIEIMRTLLSRRTNKQMPPPASVAVEQQKQHGGVERFALEREKILAAALYVAHHYPKEIGKSFKSHAEAVEKHSYIFWKSEPAPDTGRIAKMISDAARPPEEWKILGGNAKAKK</sequence>
<reference evidence="1" key="1">
    <citation type="submission" date="2021-07" db="EMBL/GenBank/DDBJ databases">
        <title>Whole-Genome Sequences of non-enterica strains of Salmonella enterica isolated from poultry houses.</title>
        <authorList>
            <person name="Lamas A."/>
            <person name="Regal P."/>
            <person name="Miranda J.M."/>
            <person name="Vazquez B."/>
            <person name="Cepeda A."/>
            <person name="Franco C.M."/>
        </authorList>
    </citation>
    <scope>NUCLEOTIDE SEQUENCE</scope>
    <source>
        <strain evidence="1">LHICA_D1</strain>
    </source>
</reference>
<accession>A0A8F5N2R2</accession>
<proteinExistence type="predicted"/>
<gene>
    <name evidence="1" type="ORF">JMJ85_00585</name>
</gene>
<dbReference type="AlphaFoldDB" id="A0A8F5N2R2"/>
<name>A0A8F5N2R2_SALDZ</name>
<protein>
    <submittedName>
        <fullName evidence="1">Uncharacterized protein</fullName>
    </submittedName>
</protein>
<organism evidence="1">
    <name type="scientific">Salmonella diarizonae</name>
    <dbReference type="NCBI Taxonomy" id="59204"/>
    <lineage>
        <taxon>Bacteria</taxon>
        <taxon>Pseudomonadati</taxon>
        <taxon>Pseudomonadota</taxon>
        <taxon>Gammaproteobacteria</taxon>
        <taxon>Enterobacterales</taxon>
        <taxon>Enterobacteriaceae</taxon>
        <taxon>Salmonella</taxon>
    </lineage>
</organism>